<feature type="non-terminal residue" evidence="2">
    <location>
        <position position="1"/>
    </location>
</feature>
<feature type="compositionally biased region" description="Polar residues" evidence="1">
    <location>
        <begin position="39"/>
        <end position="51"/>
    </location>
</feature>
<reference evidence="2" key="1">
    <citation type="submission" date="2014-12" db="EMBL/GenBank/DDBJ databases">
        <title>Insight into the proteome of Arion vulgaris.</title>
        <authorList>
            <person name="Aradska J."/>
            <person name="Bulat T."/>
            <person name="Smidak R."/>
            <person name="Sarate P."/>
            <person name="Gangsoo J."/>
            <person name="Sialana F."/>
            <person name="Bilban M."/>
            <person name="Lubec G."/>
        </authorList>
    </citation>
    <scope>NUCLEOTIDE SEQUENCE</scope>
    <source>
        <tissue evidence="2">Skin</tissue>
    </source>
</reference>
<feature type="region of interest" description="Disordered" evidence="1">
    <location>
        <begin position="1"/>
        <end position="51"/>
    </location>
</feature>
<evidence type="ECO:0000313" key="2">
    <source>
        <dbReference type="EMBL" id="CEK51389.1"/>
    </source>
</evidence>
<accession>A0A0B6Y5G5</accession>
<proteinExistence type="predicted"/>
<name>A0A0B6Y5G5_9EUPU</name>
<evidence type="ECO:0000256" key="1">
    <source>
        <dbReference type="SAM" id="MobiDB-lite"/>
    </source>
</evidence>
<organism evidence="2">
    <name type="scientific">Arion vulgaris</name>
    <dbReference type="NCBI Taxonomy" id="1028688"/>
    <lineage>
        <taxon>Eukaryota</taxon>
        <taxon>Metazoa</taxon>
        <taxon>Spiralia</taxon>
        <taxon>Lophotrochozoa</taxon>
        <taxon>Mollusca</taxon>
        <taxon>Gastropoda</taxon>
        <taxon>Heterobranchia</taxon>
        <taxon>Euthyneura</taxon>
        <taxon>Panpulmonata</taxon>
        <taxon>Eupulmonata</taxon>
        <taxon>Stylommatophora</taxon>
        <taxon>Helicina</taxon>
        <taxon>Arionoidea</taxon>
        <taxon>Arionidae</taxon>
        <taxon>Arion</taxon>
    </lineage>
</organism>
<feature type="non-terminal residue" evidence="2">
    <location>
        <position position="78"/>
    </location>
</feature>
<dbReference type="AlphaFoldDB" id="A0A0B6Y5G5"/>
<gene>
    <name evidence="2" type="primary">ORF13290</name>
</gene>
<feature type="compositionally biased region" description="Polar residues" evidence="1">
    <location>
        <begin position="17"/>
        <end position="32"/>
    </location>
</feature>
<sequence length="78" mass="8969">QPLDFSKNSKSHEKTYINPNKTAHSINKLLQKQQHRSKPGSTSSNEVELTNHTNYHASKRIARCFECKQQCNSVDELN</sequence>
<dbReference type="EMBL" id="HACG01004524">
    <property type="protein sequence ID" value="CEK51389.1"/>
    <property type="molecule type" value="Transcribed_RNA"/>
</dbReference>
<protein>
    <submittedName>
        <fullName evidence="2">Uncharacterized protein</fullName>
    </submittedName>
</protein>